<dbReference type="GO" id="GO:0097175">
    <property type="term" value="P:1,6-anhydro-N-acetyl-beta-muramic acid catabolic process"/>
    <property type="evidence" value="ECO:0007669"/>
    <property type="project" value="UniProtKB-UniRule"/>
</dbReference>
<dbReference type="UniPathway" id="UPA00544"/>
<dbReference type="RefSeq" id="WP_094452583.1">
    <property type="nucleotide sequence ID" value="NZ_NOXU01000010.1"/>
</dbReference>
<evidence type="ECO:0000313" key="5">
    <source>
        <dbReference type="Proteomes" id="UP000216998"/>
    </source>
</evidence>
<dbReference type="GO" id="GO:0005524">
    <property type="term" value="F:ATP binding"/>
    <property type="evidence" value="ECO:0007669"/>
    <property type="project" value="UniProtKB-UniRule"/>
</dbReference>
<keyword evidence="2" id="KW-0067">ATP-binding</keyword>
<dbReference type="Gene3D" id="3.30.420.40">
    <property type="match status" value="2"/>
</dbReference>
<comment type="caution">
    <text evidence="4">The sequence shown here is derived from an EMBL/GenBank/DDBJ whole genome shotgun (WGS) entry which is preliminary data.</text>
</comment>
<dbReference type="HAMAP" id="MF_01270">
    <property type="entry name" value="AnhMurNAc_kinase"/>
    <property type="match status" value="1"/>
</dbReference>
<organism evidence="4 5">
    <name type="scientific">Niveispirillum lacus</name>
    <dbReference type="NCBI Taxonomy" id="1981099"/>
    <lineage>
        <taxon>Bacteria</taxon>
        <taxon>Pseudomonadati</taxon>
        <taxon>Pseudomonadota</taxon>
        <taxon>Alphaproteobacteria</taxon>
        <taxon>Rhodospirillales</taxon>
        <taxon>Azospirillaceae</taxon>
        <taxon>Niveispirillum</taxon>
    </lineage>
</organism>
<dbReference type="OrthoDB" id="9763949at2"/>
<dbReference type="PANTHER" id="PTHR30605">
    <property type="entry name" value="ANHYDRO-N-ACETYLMURAMIC ACID KINASE"/>
    <property type="match status" value="1"/>
</dbReference>
<dbReference type="AlphaFoldDB" id="A0A255ZA73"/>
<keyword evidence="2 4" id="KW-0418">Kinase</keyword>
<feature type="binding site" evidence="2">
    <location>
        <begin position="9"/>
        <end position="16"/>
    </location>
    <ligand>
        <name>ATP</name>
        <dbReference type="ChEBI" id="CHEBI:30616"/>
    </ligand>
</feature>
<evidence type="ECO:0000313" key="4">
    <source>
        <dbReference type="EMBL" id="OYQ37794.1"/>
    </source>
</evidence>
<dbReference type="GO" id="GO:0016773">
    <property type="term" value="F:phosphotransferase activity, alcohol group as acceptor"/>
    <property type="evidence" value="ECO:0007669"/>
    <property type="project" value="UniProtKB-UniRule"/>
</dbReference>
<dbReference type="EC" id="2.7.1.170" evidence="2"/>
<dbReference type="SUPFAM" id="SSF53067">
    <property type="entry name" value="Actin-like ATPase domain"/>
    <property type="match status" value="1"/>
</dbReference>
<evidence type="ECO:0000256" key="1">
    <source>
        <dbReference type="ARBA" id="ARBA00023277"/>
    </source>
</evidence>
<protein>
    <recommendedName>
        <fullName evidence="2">Anhydro-N-acetylmuramic acid kinase</fullName>
        <ecNumber evidence="2">2.7.1.170</ecNumber>
    </recommendedName>
    <alternativeName>
        <fullName evidence="2">AnhMurNAc kinase</fullName>
    </alternativeName>
</protein>
<feature type="compositionally biased region" description="Low complexity" evidence="3">
    <location>
        <begin position="347"/>
        <end position="359"/>
    </location>
</feature>
<accession>A0A255ZA73</accession>
<evidence type="ECO:0000256" key="2">
    <source>
        <dbReference type="HAMAP-Rule" id="MF_01270"/>
    </source>
</evidence>
<dbReference type="UniPathway" id="UPA00343"/>
<dbReference type="NCBIfam" id="NF007141">
    <property type="entry name" value="PRK09585.1-5"/>
    <property type="match status" value="1"/>
</dbReference>
<dbReference type="PANTHER" id="PTHR30605:SF0">
    <property type="entry name" value="ANHYDRO-N-ACETYLMURAMIC ACID KINASE"/>
    <property type="match status" value="1"/>
</dbReference>
<dbReference type="InterPro" id="IPR043129">
    <property type="entry name" value="ATPase_NBD"/>
</dbReference>
<keyword evidence="2" id="KW-0547">Nucleotide-binding</keyword>
<comment type="similarity">
    <text evidence="2">Belongs to the anhydro-N-acetylmuramic acid kinase family.</text>
</comment>
<dbReference type="GO" id="GO:0006040">
    <property type="term" value="P:amino sugar metabolic process"/>
    <property type="evidence" value="ECO:0007669"/>
    <property type="project" value="InterPro"/>
</dbReference>
<feature type="region of interest" description="Disordered" evidence="3">
    <location>
        <begin position="347"/>
        <end position="366"/>
    </location>
</feature>
<keyword evidence="1 2" id="KW-0119">Carbohydrate metabolism</keyword>
<keyword evidence="2" id="KW-0808">Transferase</keyword>
<dbReference type="Proteomes" id="UP000216998">
    <property type="component" value="Unassembled WGS sequence"/>
</dbReference>
<comment type="catalytic activity">
    <reaction evidence="2">
        <text>1,6-anhydro-N-acetyl-beta-muramate + ATP + H2O = N-acetyl-D-muramate 6-phosphate + ADP + H(+)</text>
        <dbReference type="Rhea" id="RHEA:24952"/>
        <dbReference type="ChEBI" id="CHEBI:15377"/>
        <dbReference type="ChEBI" id="CHEBI:15378"/>
        <dbReference type="ChEBI" id="CHEBI:30616"/>
        <dbReference type="ChEBI" id="CHEBI:58690"/>
        <dbReference type="ChEBI" id="CHEBI:58722"/>
        <dbReference type="ChEBI" id="CHEBI:456216"/>
        <dbReference type="EC" id="2.7.1.170"/>
    </reaction>
</comment>
<sequence length="366" mass="37625">MRVLGLMSGTSLDGIDAAILETDGETLLGFGPAAAFDYLPDERQAIESAIADALAAPHAASRAALPSFAAAEAAVTAAHIRAIDAMLSGPDAGRIDLIGFPGQTVLHRPDLSCTVQVGDACALSARYRIDVVHDFRSADVAAGGQGAPFVPLYHAALAATAGLDHPVAFLNLGGVGNVTWIGGDGRLLAFDTGPGNGLIDQWMVQHGLGSFDADGRLARQGQISSPVMDRLMQHAYFARAAPKSLDRYDFTLDAVQGLGAADGAATLTAFTAVSVAASIPLLPAPPKAWVLCGGGRRNATLVARLTEALGAPCINADTLGWRGDTIEAEAFAFLAVRCLRGLPLSVPGTTGVPQPQTGGRIARPPH</sequence>
<dbReference type="EMBL" id="NOXU01000010">
    <property type="protein sequence ID" value="OYQ37794.1"/>
    <property type="molecule type" value="Genomic_DNA"/>
</dbReference>
<gene>
    <name evidence="2" type="primary">anmK</name>
    <name evidence="4" type="ORF">CHU95_00340</name>
</gene>
<comment type="function">
    <text evidence="2">Catalyzes the specific phosphorylation of 1,6-anhydro-N-acetylmuramic acid (anhMurNAc) with the simultaneous cleavage of the 1,6-anhydro ring, generating MurNAc-6-P. Is required for the utilization of anhMurNAc either imported from the medium or derived from its own cell wall murein, and thus plays a role in cell wall recycling.</text>
</comment>
<dbReference type="GO" id="GO:0009254">
    <property type="term" value="P:peptidoglycan turnover"/>
    <property type="evidence" value="ECO:0007669"/>
    <property type="project" value="UniProtKB-UniRule"/>
</dbReference>
<comment type="pathway">
    <text evidence="2">Amino-sugar metabolism; 1,6-anhydro-N-acetylmuramate degradation.</text>
</comment>
<keyword evidence="5" id="KW-1185">Reference proteome</keyword>
<comment type="pathway">
    <text evidence="2">Cell wall biogenesis; peptidoglycan recycling.</text>
</comment>
<dbReference type="GO" id="GO:0016301">
    <property type="term" value="F:kinase activity"/>
    <property type="evidence" value="ECO:0007669"/>
    <property type="project" value="UniProtKB-KW"/>
</dbReference>
<dbReference type="InterPro" id="IPR005338">
    <property type="entry name" value="Anhydro_N_Ac-Mur_kinase"/>
</dbReference>
<name>A0A255ZA73_9PROT</name>
<proteinExistence type="inferred from homology"/>
<reference evidence="4 5" key="1">
    <citation type="submission" date="2017-07" db="EMBL/GenBank/DDBJ databases">
        <title>Niveispirillum cyanobacteriorum sp. nov., isolated from cyanobacterial aggregates in a eutrophic lake.</title>
        <authorList>
            <person name="Cai H."/>
        </authorList>
    </citation>
    <scope>NUCLEOTIDE SEQUENCE [LARGE SCALE GENOMIC DNA]</scope>
    <source>
        <strain evidence="5">TH1-14</strain>
    </source>
</reference>
<dbReference type="Pfam" id="PF03702">
    <property type="entry name" value="AnmK"/>
    <property type="match status" value="1"/>
</dbReference>
<evidence type="ECO:0000256" key="3">
    <source>
        <dbReference type="SAM" id="MobiDB-lite"/>
    </source>
</evidence>